<evidence type="ECO:0000313" key="2">
    <source>
        <dbReference type="EMBL" id="KAJ5521106.1"/>
    </source>
</evidence>
<keyword evidence="3" id="KW-1185">Reference proteome</keyword>
<dbReference type="InterPro" id="IPR056002">
    <property type="entry name" value="DUF7580"/>
</dbReference>
<dbReference type="EMBL" id="JAPWDS010000001">
    <property type="protein sequence ID" value="KAJ5521106.1"/>
    <property type="molecule type" value="Genomic_DNA"/>
</dbReference>
<comment type="caution">
    <text evidence="2">The sequence shown here is derived from an EMBL/GenBank/DDBJ whole genome shotgun (WGS) entry which is preliminary data.</text>
</comment>
<gene>
    <name evidence="2" type="ORF">N7463_001559</name>
</gene>
<reference evidence="2" key="1">
    <citation type="submission" date="2022-12" db="EMBL/GenBank/DDBJ databases">
        <authorList>
            <person name="Petersen C."/>
        </authorList>
    </citation>
    <scope>NUCLEOTIDE SEQUENCE</scope>
    <source>
        <strain evidence="2">IBT 29495</strain>
    </source>
</reference>
<reference evidence="2" key="2">
    <citation type="journal article" date="2023" name="IMA Fungus">
        <title>Comparative genomic study of the Penicillium genus elucidates a diverse pangenome and 15 lateral gene transfer events.</title>
        <authorList>
            <person name="Petersen C."/>
            <person name="Sorensen T."/>
            <person name="Nielsen M.R."/>
            <person name="Sondergaard T.E."/>
            <person name="Sorensen J.L."/>
            <person name="Fitzpatrick D.A."/>
            <person name="Frisvad J.C."/>
            <person name="Nielsen K.L."/>
        </authorList>
    </citation>
    <scope>NUCLEOTIDE SEQUENCE</scope>
    <source>
        <strain evidence="2">IBT 29495</strain>
    </source>
</reference>
<proteinExistence type="predicted"/>
<dbReference type="OrthoDB" id="3565018at2759"/>
<dbReference type="Proteomes" id="UP001149954">
    <property type="component" value="Unassembled WGS sequence"/>
</dbReference>
<sequence>MVAGVEIAGLVLGAIPLIISALENYENLAAPTKAFIHWKRHLRRLIRELYTIHISYDQAVRLLLKPFADLTDQTTMLENPQSELWRKGDVADTLRDKLGPVYSPLILTIDEVSEILVEIAVCLNIPGSQQVANTPFLHKNFKFGQRIKFTMKKNRVKAALERLEACTRTIDVWTSRADRLQDETPQSSLKLKFSASLGTIQANATKVYQAISRNWCNEKPIHVARLLLEQRLVRSNKRKRSPQAASVNLISQATCFGLSLRGDCNASSRWLNSEIRIDELPSSSVGTVRVTISVPEDDHDPADLQHITSICKVIRQPPHPSVVFCLDDTGCLQSRPSLKEPEAEYFHQSLSLEALLPHFEFKLPITEVYGLAITLIASILQLNQTPWLETKWSKRNIVFARANSNMPLTVDLRYPSLVKEFYRADQNPGTELGRPDSTPLNRTCSNLLALAIMLLEISSGRPVEQRLGDDQITNIFPNDQSVLQLADGWLKEEKSHGRLSCAFSQAILICLQEYLNPDANFNDDQYCNSFREKALLPLEEEMEFLLFGRQK</sequence>
<dbReference type="AlphaFoldDB" id="A0A9W9Y6L7"/>
<dbReference type="PANTHER" id="PTHR35186:SF4">
    <property type="entry name" value="PRION-INHIBITION AND PROPAGATION HELO DOMAIN-CONTAINING PROTEIN"/>
    <property type="match status" value="1"/>
</dbReference>
<organism evidence="2 3">
    <name type="scientific">Penicillium fimorum</name>
    <dbReference type="NCBI Taxonomy" id="1882269"/>
    <lineage>
        <taxon>Eukaryota</taxon>
        <taxon>Fungi</taxon>
        <taxon>Dikarya</taxon>
        <taxon>Ascomycota</taxon>
        <taxon>Pezizomycotina</taxon>
        <taxon>Eurotiomycetes</taxon>
        <taxon>Eurotiomycetidae</taxon>
        <taxon>Eurotiales</taxon>
        <taxon>Aspergillaceae</taxon>
        <taxon>Penicillium</taxon>
    </lineage>
</organism>
<feature type="domain" description="DUF7580" evidence="1">
    <location>
        <begin position="199"/>
        <end position="512"/>
    </location>
</feature>
<protein>
    <recommendedName>
        <fullName evidence="1">DUF7580 domain-containing protein</fullName>
    </recommendedName>
</protein>
<accession>A0A9W9Y6L7</accession>
<evidence type="ECO:0000313" key="3">
    <source>
        <dbReference type="Proteomes" id="UP001149954"/>
    </source>
</evidence>
<dbReference type="Pfam" id="PF24476">
    <property type="entry name" value="DUF7580"/>
    <property type="match status" value="1"/>
</dbReference>
<dbReference type="PANTHER" id="PTHR35186">
    <property type="entry name" value="ANK_REP_REGION DOMAIN-CONTAINING PROTEIN"/>
    <property type="match status" value="1"/>
</dbReference>
<evidence type="ECO:0000259" key="1">
    <source>
        <dbReference type="Pfam" id="PF24476"/>
    </source>
</evidence>
<name>A0A9W9Y6L7_9EURO</name>